<keyword evidence="3" id="KW-0378">Hydrolase</keyword>
<proteinExistence type="predicted"/>
<dbReference type="AlphaFoldDB" id="A0A2S9XFC9"/>
<gene>
    <name evidence="3" type="primary">betC</name>
    <name evidence="3" type="ORF">ENSA5_54230</name>
</gene>
<dbReference type="InterPro" id="IPR017850">
    <property type="entry name" value="Alkaline_phosphatase_core_sf"/>
</dbReference>
<dbReference type="CDD" id="cd16148">
    <property type="entry name" value="sulfatase_like"/>
    <property type="match status" value="1"/>
</dbReference>
<feature type="region of interest" description="Disordered" evidence="1">
    <location>
        <begin position="125"/>
        <end position="151"/>
    </location>
</feature>
<dbReference type="Gene3D" id="3.40.720.10">
    <property type="entry name" value="Alkaline Phosphatase, subunit A"/>
    <property type="match status" value="1"/>
</dbReference>
<protein>
    <submittedName>
        <fullName evidence="3">Choline-sulfatase</fullName>
        <ecNumber evidence="3">3.1.6.6</ecNumber>
    </submittedName>
</protein>
<feature type="domain" description="Sulfatase N-terminal" evidence="2">
    <location>
        <begin position="415"/>
        <end position="702"/>
    </location>
</feature>
<dbReference type="PANTHER" id="PTHR43751:SF3">
    <property type="entry name" value="SULFATASE N-TERMINAL DOMAIN-CONTAINING PROTEIN"/>
    <property type="match status" value="1"/>
</dbReference>
<dbReference type="InterPro" id="IPR052701">
    <property type="entry name" value="GAG_Ulvan_Degrading_Sulfatases"/>
</dbReference>
<dbReference type="SUPFAM" id="SSF53649">
    <property type="entry name" value="Alkaline phosphatase-like"/>
    <property type="match status" value="1"/>
</dbReference>
<accession>A0A2S9XFC9</accession>
<dbReference type="InterPro" id="IPR000917">
    <property type="entry name" value="Sulfatase_N"/>
</dbReference>
<dbReference type="GO" id="GO:0047753">
    <property type="term" value="F:choline-sulfatase activity"/>
    <property type="evidence" value="ECO:0007669"/>
    <property type="project" value="UniProtKB-EC"/>
</dbReference>
<name>A0A2S9XFC9_9BACT</name>
<feature type="compositionally biased region" description="Pro residues" evidence="1">
    <location>
        <begin position="136"/>
        <end position="151"/>
    </location>
</feature>
<evidence type="ECO:0000313" key="4">
    <source>
        <dbReference type="Proteomes" id="UP000237968"/>
    </source>
</evidence>
<sequence>MQKIERGVSSFLTRILALVLALGGAACGDDRGQDPAREVAVRAPKLAPVSKVESTDAWQDLIAQRPSAVVIREGRVWIDLGHPSAHKHLQLAAAGSPWRLAQDVDERRAALLVGHGGALDIPLDGPLSPALNPDTPYTPPPGEPMPEDPPPPTTGLAMAITLRALAPDQSVTVLWEERPLANLRVGEEWERRTLSLPNDLVVSGDNRLRLHFRNVAPLTPPGEAPLPAGPSADDPMLVSAAIESVEVGTLDTIRAGPPRATAGNDYEIRSLGDEVEFEVPANRSLVYYLIPPRRARLRVELSGRGSLEVLASTDADHRLGRAPAELLQQPLRAAGGSASVDLSGYGEIPTRLEIRVRSTRGPEPGQGSGQPAEGPPGGALFEALDIVAHRSMPVDRRDRSPRDVYVLALEGVRPDDLFDGALGAIPKSPSYPSVARFLADALVFERAYALGAAAVPSHAGLLTSVVPPGHLTVRGTFVAEGQSTLAEILDRAGYFNSGVSANSYISNERGLTQGFADHKILVRSNTRGNDAQKVVLAMLDEIAQRPSPRFIYAVLNDAQAPYDPPSEVLADVTPPEDAPAQHRTHMWVGRVRTQKIEPDRAQLEYVRRLYRGELQVIDQALGLLLDSLAEREELDEAVIVLVGVHGEEFLEHGSAGHGRTLYEESIHVPLAIRAPKLLAPGRVEAPIDLLDLAPTLTDLLGVEYAPRWQGESLVPLIDDPQPPPRLVVSYLGDGSRAAIVGEYKFVLGPGRGRESQHFFNLAADPGELSDQIENGGVALRMVRTALAWELPEQPQWSRARWGTGADLEPAFALDHGL</sequence>
<dbReference type="Pfam" id="PF00884">
    <property type="entry name" value="Sulfatase"/>
    <property type="match status" value="1"/>
</dbReference>
<comment type="caution">
    <text evidence="3">The sequence shown here is derived from an EMBL/GenBank/DDBJ whole genome shotgun (WGS) entry which is preliminary data.</text>
</comment>
<organism evidence="3 4">
    <name type="scientific">Enhygromyxa salina</name>
    <dbReference type="NCBI Taxonomy" id="215803"/>
    <lineage>
        <taxon>Bacteria</taxon>
        <taxon>Pseudomonadati</taxon>
        <taxon>Myxococcota</taxon>
        <taxon>Polyangia</taxon>
        <taxon>Nannocystales</taxon>
        <taxon>Nannocystaceae</taxon>
        <taxon>Enhygromyxa</taxon>
    </lineage>
</organism>
<dbReference type="EMBL" id="PVNK01000238">
    <property type="protein sequence ID" value="PRP91547.1"/>
    <property type="molecule type" value="Genomic_DNA"/>
</dbReference>
<evidence type="ECO:0000256" key="1">
    <source>
        <dbReference type="SAM" id="MobiDB-lite"/>
    </source>
</evidence>
<dbReference type="Proteomes" id="UP000237968">
    <property type="component" value="Unassembled WGS sequence"/>
</dbReference>
<dbReference type="EC" id="3.1.6.6" evidence="3"/>
<evidence type="ECO:0000313" key="3">
    <source>
        <dbReference type="EMBL" id="PRP91547.1"/>
    </source>
</evidence>
<reference evidence="3 4" key="1">
    <citation type="submission" date="2018-03" db="EMBL/GenBank/DDBJ databases">
        <title>Draft Genome Sequences of the Obligatory Marine Myxobacteria Enhygromyxa salina SWB005.</title>
        <authorList>
            <person name="Poehlein A."/>
            <person name="Moghaddam J.A."/>
            <person name="Harms H."/>
            <person name="Alanjari M."/>
            <person name="Koenig G.M."/>
            <person name="Daniel R."/>
            <person name="Schaeberle T.F."/>
        </authorList>
    </citation>
    <scope>NUCLEOTIDE SEQUENCE [LARGE SCALE GENOMIC DNA]</scope>
    <source>
        <strain evidence="3 4">SWB005</strain>
    </source>
</reference>
<dbReference type="PANTHER" id="PTHR43751">
    <property type="entry name" value="SULFATASE"/>
    <property type="match status" value="1"/>
</dbReference>
<keyword evidence="4" id="KW-1185">Reference proteome</keyword>
<dbReference type="PROSITE" id="PS51257">
    <property type="entry name" value="PROKAR_LIPOPROTEIN"/>
    <property type="match status" value="1"/>
</dbReference>
<evidence type="ECO:0000259" key="2">
    <source>
        <dbReference type="Pfam" id="PF00884"/>
    </source>
</evidence>